<organism evidence="3 4">
    <name type="scientific">Cuscuta europaea</name>
    <name type="common">European dodder</name>
    <dbReference type="NCBI Taxonomy" id="41803"/>
    <lineage>
        <taxon>Eukaryota</taxon>
        <taxon>Viridiplantae</taxon>
        <taxon>Streptophyta</taxon>
        <taxon>Embryophyta</taxon>
        <taxon>Tracheophyta</taxon>
        <taxon>Spermatophyta</taxon>
        <taxon>Magnoliopsida</taxon>
        <taxon>eudicotyledons</taxon>
        <taxon>Gunneridae</taxon>
        <taxon>Pentapetalae</taxon>
        <taxon>asterids</taxon>
        <taxon>lamiids</taxon>
        <taxon>Solanales</taxon>
        <taxon>Convolvulaceae</taxon>
        <taxon>Cuscuteae</taxon>
        <taxon>Cuscuta</taxon>
        <taxon>Cuscuta subgen. Cuscuta</taxon>
    </lineage>
</organism>
<sequence>MAGALMLMESHKRREQEIARLREAEKKVASAEEATACLDRLREEVKALQKGVDEADVAYRQVAADRDDALRARDEALRSRDEALLRAEDAARAQADSERATEKSVDGATERFLAEGWKADDHWPWCYDVVANRLEDWGQNCPAGQEYFAREMDVYYDMGQQRMQRLIYRRLHRAFKKLKLTQKWDKKNMKLPRLMRDPEAEAKLPPSERQDPVLSSSIGEPDWSEDDTLADTAVSSAADASGGARTEEAEAERVADETVPES</sequence>
<comment type="caution">
    <text evidence="3">The sequence shown here is derived from an EMBL/GenBank/DDBJ whole genome shotgun (WGS) entry which is preliminary data.</text>
</comment>
<keyword evidence="1" id="KW-0175">Coiled coil</keyword>
<protein>
    <submittedName>
        <fullName evidence="3">Uncharacterized protein</fullName>
    </submittedName>
</protein>
<evidence type="ECO:0000256" key="1">
    <source>
        <dbReference type="SAM" id="Coils"/>
    </source>
</evidence>
<proteinExistence type="predicted"/>
<evidence type="ECO:0000313" key="4">
    <source>
        <dbReference type="Proteomes" id="UP001152484"/>
    </source>
</evidence>
<dbReference type="OrthoDB" id="1732478at2759"/>
<keyword evidence="4" id="KW-1185">Reference proteome</keyword>
<feature type="compositionally biased region" description="Basic and acidic residues" evidence="2">
    <location>
        <begin position="189"/>
        <end position="211"/>
    </location>
</feature>
<feature type="coiled-coil region" evidence="1">
    <location>
        <begin position="7"/>
        <end position="58"/>
    </location>
</feature>
<feature type="compositionally biased region" description="Basic and acidic residues" evidence="2">
    <location>
        <begin position="245"/>
        <end position="256"/>
    </location>
</feature>
<dbReference type="Proteomes" id="UP001152484">
    <property type="component" value="Unassembled WGS sequence"/>
</dbReference>
<name>A0A9P0ZVF2_CUSEU</name>
<feature type="region of interest" description="Disordered" evidence="2">
    <location>
        <begin position="189"/>
        <end position="262"/>
    </location>
</feature>
<accession>A0A9P0ZVF2</accession>
<evidence type="ECO:0000313" key="3">
    <source>
        <dbReference type="EMBL" id="CAH9116500.1"/>
    </source>
</evidence>
<feature type="compositionally biased region" description="Low complexity" evidence="2">
    <location>
        <begin position="230"/>
        <end position="244"/>
    </location>
</feature>
<reference evidence="3" key="1">
    <citation type="submission" date="2022-07" db="EMBL/GenBank/DDBJ databases">
        <authorList>
            <person name="Macas J."/>
            <person name="Novak P."/>
            <person name="Neumann P."/>
        </authorList>
    </citation>
    <scope>NUCLEOTIDE SEQUENCE</scope>
</reference>
<evidence type="ECO:0000256" key="2">
    <source>
        <dbReference type="SAM" id="MobiDB-lite"/>
    </source>
</evidence>
<gene>
    <name evidence="3" type="ORF">CEURO_LOCUS21183</name>
</gene>
<dbReference type="AlphaFoldDB" id="A0A9P0ZVF2"/>
<dbReference type="EMBL" id="CAMAPE010000070">
    <property type="protein sequence ID" value="CAH9116500.1"/>
    <property type="molecule type" value="Genomic_DNA"/>
</dbReference>